<dbReference type="InterPro" id="IPR010268">
    <property type="entry name" value="PaREP1"/>
</dbReference>
<sequence length="133" mass="15707">MEELINEIRRRLNIIKSYSKNYMESLDKKEYGKASEMLWGIINNLASILSILNGGKPISKHSELREFIESLAYILKDEEIIDLFRSCEILHANYFHNFLDEILFESYRKDAEKLINKLQELIIRELQAKGIKI</sequence>
<dbReference type="AlphaFoldDB" id="A0A397WMV7"/>
<dbReference type="Proteomes" id="UP000266622">
    <property type="component" value="Unassembled WGS sequence"/>
</dbReference>
<dbReference type="Pfam" id="PF05942">
    <property type="entry name" value="PaREP1"/>
    <property type="match status" value="1"/>
</dbReference>
<accession>A0A397WMV7</accession>
<evidence type="ECO:0000313" key="1">
    <source>
        <dbReference type="EMBL" id="RIB35400.1"/>
    </source>
</evidence>
<comment type="caution">
    <text evidence="1">The sequence shown here is derived from an EMBL/GenBank/DDBJ whole genome shotgun (WGS) entry which is preliminary data.</text>
</comment>
<dbReference type="Gene3D" id="1.20.120.330">
    <property type="entry name" value="Nucleotidyltransferases domain 2"/>
    <property type="match status" value="1"/>
</dbReference>
<dbReference type="PANTHER" id="PTHR34237">
    <property type="entry name" value="PAREP8-RELATED"/>
    <property type="match status" value="1"/>
</dbReference>
<evidence type="ECO:0008006" key="3">
    <source>
        <dbReference type="Google" id="ProtNLM"/>
    </source>
</evidence>
<gene>
    <name evidence="1" type="ORF">BXU00_01380</name>
</gene>
<evidence type="ECO:0000313" key="2">
    <source>
        <dbReference type="Proteomes" id="UP000266622"/>
    </source>
</evidence>
<dbReference type="EMBL" id="MWMI01000002">
    <property type="protein sequence ID" value="RIB35400.1"/>
    <property type="molecule type" value="Genomic_DNA"/>
</dbReference>
<organism evidence="1 2">
    <name type="scientific">Candidatus Nanoclepta minutus</name>
    <dbReference type="NCBI Taxonomy" id="1940235"/>
    <lineage>
        <taxon>Archaea</taxon>
        <taxon>Nanobdellota</taxon>
        <taxon>Candidatus Nanoclepta</taxon>
    </lineage>
</organism>
<name>A0A397WMV7_9ARCH</name>
<reference evidence="1 2" key="1">
    <citation type="journal article" date="2018" name="Syst. Appl. Microbiol.">
        <title>A new symbiotic nanoarchaeote (Candidatus Nanoclepta minutus) and its host (Zestosphaera tikiterensis gen. nov., sp. nov.) from a New Zealand hot spring.</title>
        <authorList>
            <person name="St John E."/>
            <person name="Liu Y."/>
            <person name="Podar M."/>
            <person name="Stott M.B."/>
            <person name="Meneghin J."/>
            <person name="Chen Z."/>
            <person name="Lagutin K."/>
            <person name="Mitchell K."/>
            <person name="Reysenbach A.L."/>
        </authorList>
    </citation>
    <scope>NUCLEOTIDE SEQUENCE [LARGE SCALE GENOMIC DNA]</scope>
    <source>
        <strain evidence="1">NZ3</strain>
    </source>
</reference>
<proteinExistence type="predicted"/>
<dbReference type="PANTHER" id="PTHR34237:SF4">
    <property type="entry name" value="PAREP1 FAMILY PROTEIN"/>
    <property type="match status" value="1"/>
</dbReference>
<protein>
    <recommendedName>
        <fullName evidence="3">HEPN domain-containing protein</fullName>
    </recommendedName>
</protein>